<comment type="caution">
    <text evidence="8">The sequence shown here is derived from an EMBL/GenBank/DDBJ whole genome shotgun (WGS) entry which is preliminary data.</text>
</comment>
<dbReference type="CDD" id="cd13127">
    <property type="entry name" value="MATE_tuaB_like"/>
    <property type="match status" value="1"/>
</dbReference>
<feature type="transmembrane region" description="Helical" evidence="7">
    <location>
        <begin position="372"/>
        <end position="393"/>
    </location>
</feature>
<keyword evidence="9" id="KW-1185">Reference proteome</keyword>
<feature type="transmembrane region" description="Helical" evidence="7">
    <location>
        <begin position="166"/>
        <end position="185"/>
    </location>
</feature>
<evidence type="ECO:0000313" key="8">
    <source>
        <dbReference type="EMBL" id="KIO47549.1"/>
    </source>
</evidence>
<dbReference type="AlphaFoldDB" id="A0A0C3RLG8"/>
<feature type="transmembrane region" description="Helical" evidence="7">
    <location>
        <begin position="12"/>
        <end position="28"/>
    </location>
</feature>
<feature type="transmembrane region" description="Helical" evidence="7">
    <location>
        <begin position="280"/>
        <end position="302"/>
    </location>
</feature>
<feature type="transmembrane region" description="Helical" evidence="7">
    <location>
        <begin position="429"/>
        <end position="451"/>
    </location>
</feature>
<protein>
    <recommendedName>
        <fullName evidence="10">Lipopolysaccharide biosynthesis protein</fullName>
    </recommendedName>
</protein>
<evidence type="ECO:0000256" key="5">
    <source>
        <dbReference type="ARBA" id="ARBA00022989"/>
    </source>
</evidence>
<organism evidence="8 9">
    <name type="scientific">Sanguibacteroides justesenii</name>
    <dbReference type="NCBI Taxonomy" id="1547597"/>
    <lineage>
        <taxon>Bacteria</taxon>
        <taxon>Pseudomonadati</taxon>
        <taxon>Bacteroidota</taxon>
        <taxon>Bacteroidia</taxon>
        <taxon>Bacteroidales</taxon>
        <taxon>Porphyromonadaceae</taxon>
        <taxon>Sanguibacteroides</taxon>
    </lineage>
</organism>
<evidence type="ECO:0000313" key="9">
    <source>
        <dbReference type="Proteomes" id="UP000031980"/>
    </source>
</evidence>
<accession>A0A0C3RLG8</accession>
<evidence type="ECO:0000256" key="3">
    <source>
        <dbReference type="ARBA" id="ARBA00022475"/>
    </source>
</evidence>
<evidence type="ECO:0000256" key="7">
    <source>
        <dbReference type="SAM" id="Phobius"/>
    </source>
</evidence>
<dbReference type="InterPro" id="IPR050833">
    <property type="entry name" value="Poly_Biosynth_Transport"/>
</dbReference>
<feature type="transmembrane region" description="Helical" evidence="7">
    <location>
        <begin position="100"/>
        <end position="124"/>
    </location>
</feature>
<sequence length="472" mass="53730">MIWQAIQGFGNRIILFIANLILAQLLAPDDFGCIGMLMILLSISNVFINGGFSLALLQKKVVTKADYSTVFYWNLIIALVAYFLLFYFSPAISVFYRIPLLSTVLRVQGLALIFNALSVVQITILQQQLNFKKIAIYDLISVSIACSAGIITALLGWGVWSLVLKMMLYYIMNSMILWLFSSWKPELIFSLKSFKELFGFGSFLFLSNLMRELYYCIPNLIIGRCYSARRLGFYTQARKLEEIPVVTLATIVSSVSYPVYSKLQDERERLIRGVRKNQKAITFINFPMMVLLIVIAKPLFLILFTEKWSESVPYFQLLCIGGMMITLVYLNKDLITSLGNSKKYFLIEIIYEVLGILLMFGGSFLYGIEGLLGGFALSYYFLFGISAVVSGQLTQYGLVTQLKDVGMNLILSLLIGIVVYFFSFLFSTYYYLLIIQISTYLLLYLGVAHLLGLEGYQIFLKIIQDKFIKTNR</sequence>
<feature type="transmembrane region" description="Helical" evidence="7">
    <location>
        <begin position="314"/>
        <end position="332"/>
    </location>
</feature>
<dbReference type="PANTHER" id="PTHR30250:SF10">
    <property type="entry name" value="LIPOPOLYSACCHARIDE BIOSYNTHESIS PROTEIN WZXC"/>
    <property type="match status" value="1"/>
</dbReference>
<evidence type="ECO:0000256" key="1">
    <source>
        <dbReference type="ARBA" id="ARBA00004651"/>
    </source>
</evidence>
<feature type="transmembrane region" description="Helical" evidence="7">
    <location>
        <begin position="69"/>
        <end position="88"/>
    </location>
</feature>
<dbReference type="Pfam" id="PF13440">
    <property type="entry name" value="Polysacc_synt_3"/>
    <property type="match status" value="1"/>
</dbReference>
<evidence type="ECO:0008006" key="10">
    <source>
        <dbReference type="Google" id="ProtNLM"/>
    </source>
</evidence>
<dbReference type="EMBL" id="JPIU01000014">
    <property type="protein sequence ID" value="KIO47549.1"/>
    <property type="molecule type" value="Genomic_DNA"/>
</dbReference>
<comment type="similarity">
    <text evidence="2">Belongs to the polysaccharide synthase family.</text>
</comment>
<evidence type="ECO:0000256" key="4">
    <source>
        <dbReference type="ARBA" id="ARBA00022692"/>
    </source>
</evidence>
<dbReference type="PANTHER" id="PTHR30250">
    <property type="entry name" value="PST FAMILY PREDICTED COLANIC ACID TRANSPORTER"/>
    <property type="match status" value="1"/>
</dbReference>
<dbReference type="Proteomes" id="UP000031980">
    <property type="component" value="Unassembled WGS sequence"/>
</dbReference>
<feature type="transmembrane region" description="Helical" evidence="7">
    <location>
        <begin position="34"/>
        <end position="57"/>
    </location>
</feature>
<gene>
    <name evidence="8" type="ORF">BA92_00600</name>
</gene>
<keyword evidence="4 7" id="KW-0812">Transmembrane</keyword>
<feature type="transmembrane region" description="Helical" evidence="7">
    <location>
        <begin position="405"/>
        <end position="423"/>
    </location>
</feature>
<feature type="transmembrane region" description="Helical" evidence="7">
    <location>
        <begin position="136"/>
        <end position="160"/>
    </location>
</feature>
<name>A0A0C3RLG8_9PORP</name>
<evidence type="ECO:0000256" key="2">
    <source>
        <dbReference type="ARBA" id="ARBA00007430"/>
    </source>
</evidence>
<comment type="subcellular location">
    <subcellularLocation>
        <location evidence="1">Cell membrane</location>
        <topology evidence="1">Multi-pass membrane protein</topology>
    </subcellularLocation>
</comment>
<feature type="transmembrane region" description="Helical" evidence="7">
    <location>
        <begin position="344"/>
        <end position="366"/>
    </location>
</feature>
<evidence type="ECO:0000256" key="6">
    <source>
        <dbReference type="ARBA" id="ARBA00023136"/>
    </source>
</evidence>
<keyword evidence="6 7" id="KW-0472">Membrane</keyword>
<dbReference type="GO" id="GO:0005886">
    <property type="term" value="C:plasma membrane"/>
    <property type="evidence" value="ECO:0007669"/>
    <property type="project" value="UniProtKB-SubCell"/>
</dbReference>
<proteinExistence type="inferred from homology"/>
<keyword evidence="3" id="KW-1003">Cell membrane</keyword>
<reference evidence="8 9" key="1">
    <citation type="submission" date="2014-07" db="EMBL/GenBank/DDBJ databases">
        <title>Porphyromonadaceae bacterium OUH 308042 = ATCC BAA-2681 = DSM 28342 draft genome.</title>
        <authorList>
            <person name="Sydenham T.V."/>
            <person name="Hasman H."/>
            <person name="Justensen U.S."/>
        </authorList>
    </citation>
    <scope>NUCLEOTIDE SEQUENCE [LARGE SCALE GENOMIC DNA]</scope>
    <source>
        <strain evidence="8 9">OUH 308042</strain>
    </source>
</reference>
<keyword evidence="5 7" id="KW-1133">Transmembrane helix</keyword>